<feature type="domain" description="Amine oxidase" evidence="1">
    <location>
        <begin position="121"/>
        <end position="342"/>
    </location>
</feature>
<evidence type="ECO:0000313" key="3">
    <source>
        <dbReference type="Proteomes" id="UP000597301"/>
    </source>
</evidence>
<dbReference type="Proteomes" id="UP000597301">
    <property type="component" value="Unassembled WGS sequence"/>
</dbReference>
<proteinExistence type="predicted"/>
<dbReference type="SUPFAM" id="SSF51905">
    <property type="entry name" value="FAD/NAD(P)-binding domain"/>
    <property type="match status" value="1"/>
</dbReference>
<comment type="caution">
    <text evidence="2">The sequence shown here is derived from an EMBL/GenBank/DDBJ whole genome shotgun (WGS) entry which is preliminary data.</text>
</comment>
<keyword evidence="3" id="KW-1185">Reference proteome</keyword>
<accession>A0ABQ1PF06</accession>
<sequence length="354" mass="37635">MAALVNAVPTPSATPSVAIIGAGLSGLACGHRLAQHGVSVQLFDKARGPGGRMSSKQRPAATLDLGAQAFTARDTRFAKKVAEWQAAGCVATWPVHSYQANASGWQTHNDGQVRYCGAPRMSAITRHLADTLSAFGHASLSLETQITTLDKTPSGWQLTDASGVRHGPFAHVVISAPPPQAQALLADWEPALTAACEAQPQRGCWAAWAIFESPLPTLPQVDDAWQSLHTQHAALRLVSRNHTKPGRDAQPESLSLLAQLDWSDTHIEATPEAVAQQLLDAFTTLLPGDTTLPAVLELGAHRWRYAQPASAGSQSFLYSEHGLSLCGDSFRGSRVEDAWLSGDELGEALLGRSV</sequence>
<dbReference type="EMBL" id="BMHM01000005">
    <property type="protein sequence ID" value="GGC95872.1"/>
    <property type="molecule type" value="Genomic_DNA"/>
</dbReference>
<reference evidence="3" key="1">
    <citation type="journal article" date="2019" name="Int. J. Syst. Evol. Microbiol.">
        <title>The Global Catalogue of Microorganisms (GCM) 10K type strain sequencing project: providing services to taxonomists for standard genome sequencing and annotation.</title>
        <authorList>
            <consortium name="The Broad Institute Genomics Platform"/>
            <consortium name="The Broad Institute Genome Sequencing Center for Infectious Disease"/>
            <person name="Wu L."/>
            <person name="Ma J."/>
        </authorList>
    </citation>
    <scope>NUCLEOTIDE SEQUENCE [LARGE SCALE GENOMIC DNA]</scope>
    <source>
        <strain evidence="3">CGMCC 1.15122</strain>
    </source>
</reference>
<gene>
    <name evidence="2" type="ORF">GCM10011382_27920</name>
</gene>
<evidence type="ECO:0000259" key="1">
    <source>
        <dbReference type="Pfam" id="PF01593"/>
    </source>
</evidence>
<organism evidence="2 3">
    <name type="scientific">Vreelandella lutescens</name>
    <dbReference type="NCBI Taxonomy" id="1602943"/>
    <lineage>
        <taxon>Bacteria</taxon>
        <taxon>Pseudomonadati</taxon>
        <taxon>Pseudomonadota</taxon>
        <taxon>Gammaproteobacteria</taxon>
        <taxon>Oceanospirillales</taxon>
        <taxon>Halomonadaceae</taxon>
        <taxon>Vreelandella</taxon>
    </lineage>
</organism>
<evidence type="ECO:0000313" key="2">
    <source>
        <dbReference type="EMBL" id="GGC95872.1"/>
    </source>
</evidence>
<dbReference type="Gene3D" id="3.90.660.10">
    <property type="match status" value="1"/>
</dbReference>
<dbReference type="Gene3D" id="3.50.50.60">
    <property type="entry name" value="FAD/NAD(P)-binding domain"/>
    <property type="match status" value="1"/>
</dbReference>
<dbReference type="RefSeq" id="WP_188640097.1">
    <property type="nucleotide sequence ID" value="NZ_BMHM01000005.1"/>
</dbReference>
<dbReference type="Pfam" id="PF13450">
    <property type="entry name" value="NAD_binding_8"/>
    <property type="match status" value="1"/>
</dbReference>
<dbReference type="PANTHER" id="PTHR16128">
    <property type="entry name" value="FAD/NAD(P)-BINDING OXIDOREDUCTASE FAMILY PROTEIN"/>
    <property type="match status" value="1"/>
</dbReference>
<dbReference type="PRINTS" id="PR00419">
    <property type="entry name" value="ADXRDTASE"/>
</dbReference>
<dbReference type="Pfam" id="PF01593">
    <property type="entry name" value="Amino_oxidase"/>
    <property type="match status" value="1"/>
</dbReference>
<dbReference type="PANTHER" id="PTHR16128:SF5">
    <property type="entry name" value="FAD_NAD(P)-BINDING OXIDOREDUCTASE FAMILY PROTEIN"/>
    <property type="match status" value="1"/>
</dbReference>
<dbReference type="InterPro" id="IPR036188">
    <property type="entry name" value="FAD/NAD-bd_sf"/>
</dbReference>
<name>A0ABQ1PF06_9GAMM</name>
<protein>
    <submittedName>
        <fullName evidence="2">FAD-dependent oxidoreductase</fullName>
    </submittedName>
</protein>
<dbReference type="InterPro" id="IPR002937">
    <property type="entry name" value="Amino_oxidase"/>
</dbReference>